<dbReference type="Gene3D" id="3.30.390.10">
    <property type="entry name" value="Enolase-like, N-terminal domain"/>
    <property type="match status" value="1"/>
</dbReference>
<dbReference type="Proteomes" id="UP001259572">
    <property type="component" value="Unassembled WGS sequence"/>
</dbReference>
<dbReference type="InterPro" id="IPR018110">
    <property type="entry name" value="Mandel_Rmase/mucon_lact_enz_CS"/>
</dbReference>
<evidence type="ECO:0000256" key="2">
    <source>
        <dbReference type="ARBA" id="ARBA00022723"/>
    </source>
</evidence>
<dbReference type="InterPro" id="IPR029017">
    <property type="entry name" value="Enolase-like_N"/>
</dbReference>
<name>A0ABU3Q471_9SPHN</name>
<dbReference type="RefSeq" id="WP_315724031.1">
    <property type="nucleotide sequence ID" value="NZ_JAVUPU010000002.1"/>
</dbReference>
<evidence type="ECO:0000313" key="7">
    <source>
        <dbReference type="EMBL" id="MDT9598199.1"/>
    </source>
</evidence>
<dbReference type="SFLD" id="SFLDG00180">
    <property type="entry name" value="muconate_cycloisomerase"/>
    <property type="match status" value="1"/>
</dbReference>
<keyword evidence="2 5" id="KW-0479">Metal-binding</keyword>
<comment type="cofactor">
    <cofactor evidence="5">
        <name>Mg(2+)</name>
        <dbReference type="ChEBI" id="CHEBI:18420"/>
    </cofactor>
    <text evidence="5">Binds 1 Mg(2+) ion per subunit.</text>
</comment>
<evidence type="ECO:0000256" key="5">
    <source>
        <dbReference type="RuleBase" id="RU366006"/>
    </source>
</evidence>
<dbReference type="PANTHER" id="PTHR48080:SF3">
    <property type="entry name" value="ENOLASE SUPERFAMILY MEMBER DDB_G0284701"/>
    <property type="match status" value="1"/>
</dbReference>
<dbReference type="InterPro" id="IPR034593">
    <property type="entry name" value="DgoD-like"/>
</dbReference>
<evidence type="ECO:0000256" key="4">
    <source>
        <dbReference type="ARBA" id="ARBA00023235"/>
    </source>
</evidence>
<gene>
    <name evidence="7" type="ORF">RQX22_04445</name>
</gene>
<dbReference type="PROSITE" id="PS00909">
    <property type="entry name" value="MR_MLE_2"/>
    <property type="match status" value="1"/>
</dbReference>
<feature type="domain" description="Mandelate racemase/muconate lactonizing enzyme C-terminal" evidence="6">
    <location>
        <begin position="133"/>
        <end position="226"/>
    </location>
</feature>
<dbReference type="EMBL" id="JAVUPU010000002">
    <property type="protein sequence ID" value="MDT9598199.1"/>
    <property type="molecule type" value="Genomic_DNA"/>
</dbReference>
<reference evidence="7 8" key="1">
    <citation type="submission" date="2023-05" db="EMBL/GenBank/DDBJ databases">
        <authorList>
            <person name="Guo Y."/>
        </authorList>
    </citation>
    <scope>NUCLEOTIDE SEQUENCE [LARGE SCALE GENOMIC DNA]</scope>
    <source>
        <strain evidence="7 8">GR2756</strain>
    </source>
</reference>
<dbReference type="SMART" id="SM00922">
    <property type="entry name" value="MR_MLE"/>
    <property type="match status" value="1"/>
</dbReference>
<dbReference type="InterPro" id="IPR036849">
    <property type="entry name" value="Enolase-like_C_sf"/>
</dbReference>
<evidence type="ECO:0000259" key="6">
    <source>
        <dbReference type="SMART" id="SM00922"/>
    </source>
</evidence>
<dbReference type="InterPro" id="IPR013342">
    <property type="entry name" value="Mandelate_racemase_C"/>
</dbReference>
<dbReference type="InterPro" id="IPR034603">
    <property type="entry name" value="Dipeptide_epimerase"/>
</dbReference>
<dbReference type="SFLD" id="SFLDS00001">
    <property type="entry name" value="Enolase"/>
    <property type="match status" value="1"/>
</dbReference>
<proteinExistence type="inferred from homology"/>
<comment type="similarity">
    <text evidence="1 5">Belongs to the mandelate racemase/muconate lactonizing enzyme family.</text>
</comment>
<dbReference type="CDD" id="cd03319">
    <property type="entry name" value="L-Ala-DL-Glu_epimerase"/>
    <property type="match status" value="1"/>
</dbReference>
<dbReference type="InterPro" id="IPR029065">
    <property type="entry name" value="Enolase_C-like"/>
</dbReference>
<keyword evidence="8" id="KW-1185">Reference proteome</keyword>
<dbReference type="Pfam" id="PF02746">
    <property type="entry name" value="MR_MLE_N"/>
    <property type="match status" value="1"/>
</dbReference>
<dbReference type="EC" id="5.1.1.-" evidence="5"/>
<dbReference type="InterPro" id="IPR013341">
    <property type="entry name" value="Mandelate_racemase_N_dom"/>
</dbReference>
<keyword evidence="3 5" id="KW-0460">Magnesium</keyword>
<evidence type="ECO:0000313" key="8">
    <source>
        <dbReference type="Proteomes" id="UP001259572"/>
    </source>
</evidence>
<keyword evidence="4 5" id="KW-0413">Isomerase</keyword>
<comment type="caution">
    <text evidence="7">The sequence shown here is derived from an EMBL/GenBank/DDBJ whole genome shotgun (WGS) entry which is preliminary data.</text>
</comment>
<dbReference type="SUPFAM" id="SSF51604">
    <property type="entry name" value="Enolase C-terminal domain-like"/>
    <property type="match status" value="1"/>
</dbReference>
<dbReference type="SUPFAM" id="SSF54826">
    <property type="entry name" value="Enolase N-terminal domain-like"/>
    <property type="match status" value="1"/>
</dbReference>
<accession>A0ABU3Q471</accession>
<organism evidence="7 8">
    <name type="scientific">Sphingosinicella rhizophila</name>
    <dbReference type="NCBI Taxonomy" id="3050082"/>
    <lineage>
        <taxon>Bacteria</taxon>
        <taxon>Pseudomonadati</taxon>
        <taxon>Pseudomonadota</taxon>
        <taxon>Alphaproteobacteria</taxon>
        <taxon>Sphingomonadales</taxon>
        <taxon>Sphingosinicellaceae</taxon>
        <taxon>Sphingosinicella</taxon>
    </lineage>
</organism>
<sequence length="340" mass="36723">MPDHLTLDLRAEDLALKRPFHITGHVFTSVPAIVVRLSDGAHSGIGEASGVYYLGDDIDHMVKTIESVRGEIESGLSREALQQLLPPGGARNALDCAYWDLEARRRGQPVWKLAGLGQSRPLLTTMTAGAEDPETMVRNCREYDSPKALKLKLTGEVELDGKRVDAVRAAFPDIWIGVDANQGYTIEGLRAAVEGFVRNDVKLIEQPLRRGDEASLDGFSSPIPIAADESVLSSADLEGLVGRFDVINIKLDKCGGLTEGLKMAKMARELGFRVMVGCMAGSSWAMAAAHVVGQYCDVVDLDGPLTLKADRVPGMAYEDGLIRYDANVWGGGIDRTMEAA</sequence>
<dbReference type="Pfam" id="PF13378">
    <property type="entry name" value="MR_MLE_C"/>
    <property type="match status" value="1"/>
</dbReference>
<evidence type="ECO:0000256" key="3">
    <source>
        <dbReference type="ARBA" id="ARBA00022842"/>
    </source>
</evidence>
<dbReference type="PANTHER" id="PTHR48080">
    <property type="entry name" value="D-GALACTONATE DEHYDRATASE-RELATED"/>
    <property type="match status" value="1"/>
</dbReference>
<evidence type="ECO:0000256" key="1">
    <source>
        <dbReference type="ARBA" id="ARBA00008031"/>
    </source>
</evidence>
<protein>
    <recommendedName>
        <fullName evidence="5">Dipeptide epimerase</fullName>
        <ecNumber evidence="5">5.1.1.-</ecNumber>
    </recommendedName>
</protein>
<dbReference type="Gene3D" id="3.20.20.120">
    <property type="entry name" value="Enolase-like C-terminal domain"/>
    <property type="match status" value="1"/>
</dbReference>